<dbReference type="STRING" id="1758689.SGUI_2317"/>
<keyword evidence="3" id="KW-1185">Reference proteome</keyword>
<name>A0A1B1NE63_9MICO</name>
<accession>A0A1B1NE63</accession>
<dbReference type="AlphaFoldDB" id="A0A1B1NE63"/>
<dbReference type="Proteomes" id="UP000092482">
    <property type="component" value="Chromosome"/>
</dbReference>
<evidence type="ECO:0000256" key="1">
    <source>
        <dbReference type="SAM" id="MobiDB-lite"/>
    </source>
</evidence>
<reference evidence="2 3" key="1">
    <citation type="submission" date="2016-03" db="EMBL/GenBank/DDBJ databases">
        <title>Shallow-sea hydrothermal system.</title>
        <authorList>
            <person name="Tang K."/>
        </authorList>
    </citation>
    <scope>NUCLEOTIDE SEQUENCE [LARGE SCALE GENOMIC DNA]</scope>
    <source>
        <strain evidence="2 3">JLT9</strain>
    </source>
</reference>
<evidence type="ECO:0000313" key="3">
    <source>
        <dbReference type="Proteomes" id="UP000092482"/>
    </source>
</evidence>
<dbReference type="KEGG" id="serj:SGUI_2317"/>
<dbReference type="EMBL" id="CP014989">
    <property type="protein sequence ID" value="ANS79713.1"/>
    <property type="molecule type" value="Genomic_DNA"/>
</dbReference>
<protein>
    <submittedName>
        <fullName evidence="2">Uncharacterized protein</fullName>
    </submittedName>
</protein>
<gene>
    <name evidence="2" type="ORF">SGUI_2317</name>
</gene>
<organism evidence="2 3">
    <name type="scientific">Serinicoccus hydrothermalis</name>
    <dbReference type="NCBI Taxonomy" id="1758689"/>
    <lineage>
        <taxon>Bacteria</taxon>
        <taxon>Bacillati</taxon>
        <taxon>Actinomycetota</taxon>
        <taxon>Actinomycetes</taxon>
        <taxon>Micrococcales</taxon>
        <taxon>Ornithinimicrobiaceae</taxon>
        <taxon>Serinicoccus</taxon>
    </lineage>
</organism>
<proteinExistence type="predicted"/>
<sequence>MHVKAMDEALKGDPEEGWLVMRVEIDADCDEPRVEFDHDTLVRAETSLQDPWADEVHHYLERHQEELERMSGPATTSTPEDQSRRRWNWFRS</sequence>
<evidence type="ECO:0000313" key="2">
    <source>
        <dbReference type="EMBL" id="ANS79713.1"/>
    </source>
</evidence>
<feature type="region of interest" description="Disordered" evidence="1">
    <location>
        <begin position="64"/>
        <end position="92"/>
    </location>
</feature>